<proteinExistence type="predicted"/>
<evidence type="ECO:0000313" key="4">
    <source>
        <dbReference type="Proteomes" id="UP000256486"/>
    </source>
</evidence>
<keyword evidence="2" id="KW-1133">Transmembrane helix</keyword>
<protein>
    <submittedName>
        <fullName evidence="3">Uncharacterized protein</fullName>
    </submittedName>
</protein>
<accession>A0A3E0VEK1</accession>
<dbReference type="EMBL" id="NBWZ01000001">
    <property type="protein sequence ID" value="RFA08354.1"/>
    <property type="molecule type" value="Genomic_DNA"/>
</dbReference>
<dbReference type="AlphaFoldDB" id="A0A3E0VEK1"/>
<name>A0A3E0VEK1_9MICO</name>
<dbReference type="Proteomes" id="UP000256486">
    <property type="component" value="Unassembled WGS sequence"/>
</dbReference>
<organism evidence="3 4">
    <name type="scientific">Subtercola boreus</name>
    <dbReference type="NCBI Taxonomy" id="120213"/>
    <lineage>
        <taxon>Bacteria</taxon>
        <taxon>Bacillati</taxon>
        <taxon>Actinomycetota</taxon>
        <taxon>Actinomycetes</taxon>
        <taxon>Micrococcales</taxon>
        <taxon>Microbacteriaceae</taxon>
        <taxon>Subtercola</taxon>
    </lineage>
</organism>
<keyword evidence="2" id="KW-0472">Membrane</keyword>
<reference evidence="3 4" key="1">
    <citation type="submission" date="2017-04" db="EMBL/GenBank/DDBJ databases">
        <title>Comparative genome analysis of Subtercola boreus.</title>
        <authorList>
            <person name="Cho Y.-J."/>
            <person name="Cho A."/>
            <person name="Kim O.-S."/>
            <person name="Lee J.-I."/>
        </authorList>
    </citation>
    <scope>NUCLEOTIDE SEQUENCE [LARGE SCALE GENOMIC DNA]</scope>
    <source>
        <strain evidence="3 4">K300</strain>
    </source>
</reference>
<evidence type="ECO:0000313" key="3">
    <source>
        <dbReference type="EMBL" id="RFA08354.1"/>
    </source>
</evidence>
<sequence length="210" mass="21683">MPTVTATAAPAPVIELPFYPPPSAGTARDAFPFVLAGIAAGAVLILGVVAYLVSRRRLGRIRFAPAVGGRPVGTVRVGQSSEPIAGNLQLPWASTPTQAVDGAAPAAFALGFAPLETGARPSDAVAYDAAFESPPVESRSPRETTSGFFSVFARLRRGGVAATEPVSYSVFEPLTPRPVPEKQQTFGLSFGKRNPPPDAAGSFDLGLPAL</sequence>
<evidence type="ECO:0000256" key="1">
    <source>
        <dbReference type="SAM" id="MobiDB-lite"/>
    </source>
</evidence>
<gene>
    <name evidence="3" type="ORF">B7R54_03260</name>
</gene>
<evidence type="ECO:0000256" key="2">
    <source>
        <dbReference type="SAM" id="Phobius"/>
    </source>
</evidence>
<comment type="caution">
    <text evidence="3">The sequence shown here is derived from an EMBL/GenBank/DDBJ whole genome shotgun (WGS) entry which is preliminary data.</text>
</comment>
<keyword evidence="2" id="KW-0812">Transmembrane</keyword>
<feature type="region of interest" description="Disordered" evidence="1">
    <location>
        <begin position="180"/>
        <end position="210"/>
    </location>
</feature>
<feature type="transmembrane region" description="Helical" evidence="2">
    <location>
        <begin position="30"/>
        <end position="53"/>
    </location>
</feature>
<keyword evidence="4" id="KW-1185">Reference proteome</keyword>